<accession>A0ABR2PUV4</accession>
<evidence type="ECO:0000313" key="2">
    <source>
        <dbReference type="EMBL" id="KAK8992217.1"/>
    </source>
</evidence>
<sequence length="183" mass="19726">MADSEGEGSGCEQVSEMQDKDAQGSMTRETETDGDCNDQLCELGIHGNSENNVCGPERRTPSLLKMDLSCPKKAKSSSWLSLDAPASNRTSHAKTGNEVSTSSKCPTKTLASHRLNTPLQHATPSTRKVTQKEHAVDMAEQLSLGPLSVPTLRKSRKRARWTGKTTNARTSLGNSKNDAKDIG</sequence>
<feature type="compositionally biased region" description="Polar residues" evidence="1">
    <location>
        <begin position="87"/>
        <end position="128"/>
    </location>
</feature>
<feature type="compositionally biased region" description="Polar residues" evidence="1">
    <location>
        <begin position="163"/>
        <end position="176"/>
    </location>
</feature>
<proteinExistence type="predicted"/>
<gene>
    <name evidence="2" type="ORF">V6N11_048307</name>
</gene>
<protein>
    <submittedName>
        <fullName evidence="2">Uncharacterized protein</fullName>
    </submittedName>
</protein>
<name>A0ABR2PUV4_9ROSI</name>
<reference evidence="2 3" key="1">
    <citation type="journal article" date="2024" name="G3 (Bethesda)">
        <title>Genome assembly of Hibiscus sabdariffa L. provides insights into metabolisms of medicinal natural products.</title>
        <authorList>
            <person name="Kim T."/>
        </authorList>
    </citation>
    <scope>NUCLEOTIDE SEQUENCE [LARGE SCALE GENOMIC DNA]</scope>
    <source>
        <strain evidence="2">TK-2024</strain>
        <tissue evidence="2">Old leaves</tissue>
    </source>
</reference>
<dbReference type="Proteomes" id="UP001396334">
    <property type="component" value="Unassembled WGS sequence"/>
</dbReference>
<evidence type="ECO:0000313" key="3">
    <source>
        <dbReference type="Proteomes" id="UP001396334"/>
    </source>
</evidence>
<feature type="region of interest" description="Disordered" evidence="1">
    <location>
        <begin position="1"/>
        <end position="39"/>
    </location>
</feature>
<feature type="region of interest" description="Disordered" evidence="1">
    <location>
        <begin position="74"/>
        <end position="134"/>
    </location>
</feature>
<dbReference type="EMBL" id="JBBPBN010000050">
    <property type="protein sequence ID" value="KAK8992217.1"/>
    <property type="molecule type" value="Genomic_DNA"/>
</dbReference>
<feature type="region of interest" description="Disordered" evidence="1">
    <location>
        <begin position="147"/>
        <end position="183"/>
    </location>
</feature>
<keyword evidence="3" id="KW-1185">Reference proteome</keyword>
<organism evidence="2 3">
    <name type="scientific">Hibiscus sabdariffa</name>
    <name type="common">roselle</name>
    <dbReference type="NCBI Taxonomy" id="183260"/>
    <lineage>
        <taxon>Eukaryota</taxon>
        <taxon>Viridiplantae</taxon>
        <taxon>Streptophyta</taxon>
        <taxon>Embryophyta</taxon>
        <taxon>Tracheophyta</taxon>
        <taxon>Spermatophyta</taxon>
        <taxon>Magnoliopsida</taxon>
        <taxon>eudicotyledons</taxon>
        <taxon>Gunneridae</taxon>
        <taxon>Pentapetalae</taxon>
        <taxon>rosids</taxon>
        <taxon>malvids</taxon>
        <taxon>Malvales</taxon>
        <taxon>Malvaceae</taxon>
        <taxon>Malvoideae</taxon>
        <taxon>Hibiscus</taxon>
    </lineage>
</organism>
<comment type="caution">
    <text evidence="2">The sequence shown here is derived from an EMBL/GenBank/DDBJ whole genome shotgun (WGS) entry which is preliminary data.</text>
</comment>
<evidence type="ECO:0000256" key="1">
    <source>
        <dbReference type="SAM" id="MobiDB-lite"/>
    </source>
</evidence>